<name>A0ABQ8UPC9_9EUKA</name>
<feature type="domain" description="MD-2-related lipid-recognition" evidence="1">
    <location>
        <begin position="48"/>
        <end position="119"/>
    </location>
</feature>
<accession>A0ABQ8UPC9</accession>
<dbReference type="SUPFAM" id="SSF81296">
    <property type="entry name" value="E set domains"/>
    <property type="match status" value="1"/>
</dbReference>
<dbReference type="InterPro" id="IPR014756">
    <property type="entry name" value="Ig_E-set"/>
</dbReference>
<sequence length="150" mass="16687">MNQCKMPNCHFGMCVAVIRPFLLWDTSGYLPFRPPWAVTGGTAEFSMRFGEMENGLTFHPGLCTFVGIGGQSCPFPAGPFAFETSMGVPWLMPSGRYRGHVVVTDESGHELLCVDYDVDLRKGESPLLDLLHDLERLTDRLGKDDTKETL</sequence>
<dbReference type="EMBL" id="JAPMOS010000027">
    <property type="protein sequence ID" value="KAJ4458580.1"/>
    <property type="molecule type" value="Genomic_DNA"/>
</dbReference>
<evidence type="ECO:0000313" key="2">
    <source>
        <dbReference type="EMBL" id="KAJ4458580.1"/>
    </source>
</evidence>
<protein>
    <recommendedName>
        <fullName evidence="1">MD-2-related lipid-recognition domain-containing protein</fullName>
    </recommendedName>
</protein>
<reference evidence="2" key="1">
    <citation type="journal article" date="2022" name="bioRxiv">
        <title>Genomics of Preaxostyla Flagellates Illuminates Evolutionary Transitions and the Path Towards Mitochondrial Loss.</title>
        <authorList>
            <person name="Novak L.V.F."/>
            <person name="Treitli S.C."/>
            <person name="Pyrih J."/>
            <person name="Halakuc P."/>
            <person name="Pipaliya S.V."/>
            <person name="Vacek V."/>
            <person name="Brzon O."/>
            <person name="Soukal P."/>
            <person name="Eme L."/>
            <person name="Dacks J.B."/>
            <person name="Karnkowska A."/>
            <person name="Elias M."/>
            <person name="Hampl V."/>
        </authorList>
    </citation>
    <scope>NUCLEOTIDE SEQUENCE</scope>
    <source>
        <strain evidence="2">RCP-MX</strain>
    </source>
</reference>
<proteinExistence type="predicted"/>
<dbReference type="Pfam" id="PF02221">
    <property type="entry name" value="E1_DerP2_DerF2"/>
    <property type="match status" value="1"/>
</dbReference>
<evidence type="ECO:0000313" key="3">
    <source>
        <dbReference type="Proteomes" id="UP001141327"/>
    </source>
</evidence>
<evidence type="ECO:0000259" key="1">
    <source>
        <dbReference type="Pfam" id="PF02221"/>
    </source>
</evidence>
<gene>
    <name evidence="2" type="ORF">PAPYR_5545</name>
</gene>
<keyword evidence="3" id="KW-1185">Reference proteome</keyword>
<organism evidence="2 3">
    <name type="scientific">Paratrimastix pyriformis</name>
    <dbReference type="NCBI Taxonomy" id="342808"/>
    <lineage>
        <taxon>Eukaryota</taxon>
        <taxon>Metamonada</taxon>
        <taxon>Preaxostyla</taxon>
        <taxon>Paratrimastigidae</taxon>
        <taxon>Paratrimastix</taxon>
    </lineage>
</organism>
<comment type="caution">
    <text evidence="2">The sequence shown here is derived from an EMBL/GenBank/DDBJ whole genome shotgun (WGS) entry which is preliminary data.</text>
</comment>
<dbReference type="InterPro" id="IPR003172">
    <property type="entry name" value="ML_dom"/>
</dbReference>
<dbReference type="Proteomes" id="UP001141327">
    <property type="component" value="Unassembled WGS sequence"/>
</dbReference>